<dbReference type="KEGG" id="dpp:DICPUDRAFT_39970"/>
<dbReference type="GO" id="GO:0006338">
    <property type="term" value="P:chromatin remodeling"/>
    <property type="evidence" value="ECO:0000318"/>
    <property type="project" value="GO_Central"/>
</dbReference>
<dbReference type="InterPro" id="IPR003347">
    <property type="entry name" value="JmjC_dom"/>
</dbReference>
<organism evidence="7 8">
    <name type="scientific">Dictyostelium purpureum</name>
    <name type="common">Slime mold</name>
    <dbReference type="NCBI Taxonomy" id="5786"/>
    <lineage>
        <taxon>Eukaryota</taxon>
        <taxon>Amoebozoa</taxon>
        <taxon>Evosea</taxon>
        <taxon>Eumycetozoa</taxon>
        <taxon>Dictyostelia</taxon>
        <taxon>Dictyosteliales</taxon>
        <taxon>Dictyosteliaceae</taxon>
        <taxon>Dictyostelium</taxon>
    </lineage>
</organism>
<dbReference type="OMA" id="NFSKKWF"/>
<sequence>MINNDTISITRDLGKEKSESLSSRKKRDLVNCSNCSIQLPLASFKSHINICSSLYTKPIMTATTTSSLLNGNKDNEEFNSNSSNNPNKQNGNSAATPPLTRRSSLSPPPVTAKKTNLTPTKQSPVKLSKSPTSIKTRTMTGNIPQPLFLQEDSDFNTDYKISTPKKEKKTGKMSAAKELKTKKVVVRKSKIGSPLSKSPTKNTTPTKSPTKSTTPTKSPLKSPSKTITPTKSPKKEINGAASSVSPKKRKHSNTTNASKSKDWSKNTTIDWKIPEAPVFYPSIEEFKSPLKYIESIRPIAEKFGICKIVPPFEADSIMSNIDPKKFNFKTKIQNIHQLKRRWNGPNELFVSDLGEFLDKQSNPIQSIPKYDGRDLDFYSLFLEVNRYGGCNECTHTNKWPDVIKALKVTDFCNKPIQTLKNLYHRYLDDFEVYTRNKFMEKRNIKSKVQIDDNEFINDIIEEYNQYSKFYSDIEKDGLLKDEDDDSEEEEEDDEEAAEEDEEEIEEIKEEEEEFKEEKNKKLRVSREEINNDDNESDTSSESSEIPEFGFYEGNVYSLEEFEVLANNFSKKWFPLNNNDPNTVENEFWRIVEKGDENVQVHYGSDLDVTTHGSGFSRTSTTNGPDEHWNLNQLPKMKESLFSHMTETIAGVTDPMMYIGMLFSSFCWHNEDNYLYSINYLHKGTYKTWYGVPGSGSEIFEKVMKASVPELFERQPNLLYLLITMISPDLLKRRHVPIYKCLQGPGEYVITFPQAYHAGFSHGFTIAEAVNFAPADWIPFGSSSIERYQKTHRSSVFSHEQLLYSIANRQPSPELSHWLSKEFQKIKSIEQSSRNQLIKQNPPLKVETANPKSLEELLNNEPLQCYICKYDCFLSYVSCCEHSVEFEEEIEYQWVSQRNIGNLQHLQGQHQKVLKVCCLSHFEDLCDCSPSKKKIVSIFSIDDLENTIQSLNRNINNDNISNKNNTITSVSTSTPTPTCTSTTPQTRNMTSHKPVYKFPSPSSNDLAPTPSFNLIFSNNKKLKIK</sequence>
<dbReference type="PROSITE" id="PS51183">
    <property type="entry name" value="JMJN"/>
    <property type="match status" value="1"/>
</dbReference>
<evidence type="ECO:0000256" key="2">
    <source>
        <dbReference type="ARBA" id="ARBA00023004"/>
    </source>
</evidence>
<dbReference type="eggNOG" id="KOG1246">
    <property type="taxonomic scope" value="Eukaryota"/>
</dbReference>
<dbReference type="SMART" id="SM00558">
    <property type="entry name" value="JmjC"/>
    <property type="match status" value="1"/>
</dbReference>
<feature type="region of interest" description="Disordered" evidence="3">
    <location>
        <begin position="965"/>
        <end position="991"/>
    </location>
</feature>
<dbReference type="CDD" id="cd16100">
    <property type="entry name" value="ARID"/>
    <property type="match status" value="1"/>
</dbReference>
<dbReference type="PANTHER" id="PTHR10694">
    <property type="entry name" value="LYSINE-SPECIFIC DEMETHYLASE"/>
    <property type="match status" value="1"/>
</dbReference>
<dbReference type="InterPro" id="IPR048615">
    <property type="entry name" value="KDM5_C-hel"/>
</dbReference>
<dbReference type="InParanoid" id="F0ZXD4"/>
<dbReference type="Pfam" id="PF02375">
    <property type="entry name" value="JmjN"/>
    <property type="match status" value="1"/>
</dbReference>
<dbReference type="GO" id="GO:0005634">
    <property type="term" value="C:nucleus"/>
    <property type="evidence" value="ECO:0000318"/>
    <property type="project" value="GO_Central"/>
</dbReference>
<dbReference type="RefSeq" id="XP_003292075.1">
    <property type="nucleotide sequence ID" value="XM_003292027.1"/>
</dbReference>
<dbReference type="VEuPathDB" id="AmoebaDB:DICPUDRAFT_39970"/>
<feature type="compositionally biased region" description="Polar residues" evidence="3">
    <location>
        <begin position="113"/>
        <end position="143"/>
    </location>
</feature>
<dbReference type="InterPro" id="IPR036431">
    <property type="entry name" value="ARID_dom_sf"/>
</dbReference>
<dbReference type="GO" id="GO:0000785">
    <property type="term" value="C:chromatin"/>
    <property type="evidence" value="ECO:0000318"/>
    <property type="project" value="GO_Central"/>
</dbReference>
<dbReference type="Gene3D" id="1.10.150.60">
    <property type="entry name" value="ARID DNA-binding domain"/>
    <property type="match status" value="1"/>
</dbReference>
<keyword evidence="1" id="KW-0479">Metal-binding</keyword>
<dbReference type="InterPro" id="IPR001606">
    <property type="entry name" value="ARID_dom"/>
</dbReference>
<dbReference type="Proteomes" id="UP000001064">
    <property type="component" value="Unassembled WGS sequence"/>
</dbReference>
<dbReference type="SUPFAM" id="SSF46774">
    <property type="entry name" value="ARID-like"/>
    <property type="match status" value="1"/>
</dbReference>
<feature type="compositionally biased region" description="Basic and acidic residues" evidence="3">
    <location>
        <begin position="515"/>
        <end position="529"/>
    </location>
</feature>
<feature type="region of interest" description="Disordered" evidence="3">
    <location>
        <begin position="481"/>
        <end position="546"/>
    </location>
</feature>
<feature type="region of interest" description="Disordered" evidence="3">
    <location>
        <begin position="66"/>
        <end position="264"/>
    </location>
</feature>
<name>F0ZXD4_DICPU</name>
<feature type="domain" description="ARID" evidence="4">
    <location>
        <begin position="343"/>
        <end position="435"/>
    </location>
</feature>
<keyword evidence="8" id="KW-1185">Reference proteome</keyword>
<dbReference type="PROSITE" id="PS51184">
    <property type="entry name" value="JMJC"/>
    <property type="match status" value="1"/>
</dbReference>
<dbReference type="Pfam" id="PF21323">
    <property type="entry name" value="KDM5_C-hel"/>
    <property type="match status" value="1"/>
</dbReference>
<dbReference type="Gene3D" id="2.60.120.650">
    <property type="entry name" value="Cupin"/>
    <property type="match status" value="1"/>
</dbReference>
<evidence type="ECO:0000259" key="4">
    <source>
        <dbReference type="PROSITE" id="PS51011"/>
    </source>
</evidence>
<keyword evidence="2" id="KW-0408">Iron</keyword>
<feature type="compositionally biased region" description="Low complexity" evidence="3">
    <location>
        <begin position="78"/>
        <end position="105"/>
    </location>
</feature>
<dbReference type="Pfam" id="PF02373">
    <property type="entry name" value="JmjC"/>
    <property type="match status" value="1"/>
</dbReference>
<dbReference type="GO" id="GO:0006355">
    <property type="term" value="P:regulation of DNA-templated transcription"/>
    <property type="evidence" value="ECO:0000318"/>
    <property type="project" value="GO_Central"/>
</dbReference>
<feature type="compositionally biased region" description="Low complexity" evidence="3">
    <location>
        <begin position="965"/>
        <end position="985"/>
    </location>
</feature>
<accession>F0ZXD4</accession>
<evidence type="ECO:0000256" key="1">
    <source>
        <dbReference type="ARBA" id="ARBA00022723"/>
    </source>
</evidence>
<evidence type="ECO:0000256" key="3">
    <source>
        <dbReference type="SAM" id="MobiDB-lite"/>
    </source>
</evidence>
<dbReference type="SMART" id="SM01014">
    <property type="entry name" value="ARID"/>
    <property type="match status" value="1"/>
</dbReference>
<dbReference type="GO" id="GO:0046872">
    <property type="term" value="F:metal ion binding"/>
    <property type="evidence" value="ECO:0007669"/>
    <property type="project" value="UniProtKB-KW"/>
</dbReference>
<dbReference type="GO" id="GO:0003677">
    <property type="term" value="F:DNA binding"/>
    <property type="evidence" value="ECO:0007669"/>
    <property type="project" value="InterPro"/>
</dbReference>
<dbReference type="STRING" id="5786.F0ZXD4"/>
<evidence type="ECO:0000259" key="6">
    <source>
        <dbReference type="PROSITE" id="PS51184"/>
    </source>
</evidence>
<dbReference type="GeneID" id="10505823"/>
<dbReference type="Pfam" id="PF01388">
    <property type="entry name" value="ARID"/>
    <property type="match status" value="1"/>
</dbReference>
<evidence type="ECO:0008006" key="9">
    <source>
        <dbReference type="Google" id="ProtNLM"/>
    </source>
</evidence>
<gene>
    <name evidence="7" type="ORF">DICPUDRAFT_39970</name>
</gene>
<dbReference type="AlphaFoldDB" id="F0ZXD4"/>
<dbReference type="SUPFAM" id="SSF51197">
    <property type="entry name" value="Clavaminate synthase-like"/>
    <property type="match status" value="1"/>
</dbReference>
<feature type="domain" description="JmjC" evidence="6">
    <location>
        <begin position="622"/>
        <end position="788"/>
    </location>
</feature>
<feature type="compositionally biased region" description="Acidic residues" evidence="3">
    <location>
        <begin position="481"/>
        <end position="514"/>
    </location>
</feature>
<evidence type="ECO:0000313" key="7">
    <source>
        <dbReference type="EMBL" id="EGC31405.1"/>
    </source>
</evidence>
<proteinExistence type="predicted"/>
<protein>
    <recommendedName>
        <fullName evidence="9">ARID domain-containing protein</fullName>
    </recommendedName>
</protein>
<feature type="compositionally biased region" description="Low complexity" evidence="3">
    <location>
        <begin position="193"/>
        <end position="231"/>
    </location>
</feature>
<dbReference type="PANTHER" id="PTHR10694:SF33">
    <property type="entry name" value="LYSINE-SPECIFIC DEMETHYLASE 5"/>
    <property type="match status" value="1"/>
</dbReference>
<reference evidence="8" key="1">
    <citation type="journal article" date="2011" name="Genome Biol.">
        <title>Comparative genomics of the social amoebae Dictyostelium discoideum and Dictyostelium purpureum.</title>
        <authorList>
            <consortium name="US DOE Joint Genome Institute (JGI-PGF)"/>
            <person name="Sucgang R."/>
            <person name="Kuo A."/>
            <person name="Tian X."/>
            <person name="Salerno W."/>
            <person name="Parikh A."/>
            <person name="Feasley C.L."/>
            <person name="Dalin E."/>
            <person name="Tu H."/>
            <person name="Huang E."/>
            <person name="Barry K."/>
            <person name="Lindquist E."/>
            <person name="Shapiro H."/>
            <person name="Bruce D."/>
            <person name="Schmutz J."/>
            <person name="Salamov A."/>
            <person name="Fey P."/>
            <person name="Gaudet P."/>
            <person name="Anjard C."/>
            <person name="Babu M.M."/>
            <person name="Basu S."/>
            <person name="Bushmanova Y."/>
            <person name="van der Wel H."/>
            <person name="Katoh-Kurasawa M."/>
            <person name="Dinh C."/>
            <person name="Coutinho P.M."/>
            <person name="Saito T."/>
            <person name="Elias M."/>
            <person name="Schaap P."/>
            <person name="Kay R.R."/>
            <person name="Henrissat B."/>
            <person name="Eichinger L."/>
            <person name="Rivero F."/>
            <person name="Putnam N.H."/>
            <person name="West C.M."/>
            <person name="Loomis W.F."/>
            <person name="Chisholm R.L."/>
            <person name="Shaulsky G."/>
            <person name="Strassmann J.E."/>
            <person name="Queller D.C."/>
            <person name="Kuspa A."/>
            <person name="Grigoriev I.V."/>
        </authorList>
    </citation>
    <scope>NUCLEOTIDE SEQUENCE [LARGE SCALE GENOMIC DNA]</scope>
    <source>
        <strain evidence="8">QSDP1</strain>
    </source>
</reference>
<dbReference type="GO" id="GO:0034647">
    <property type="term" value="F:histone H3K4me/H3K4me2/H3K4me3 demethylase activity"/>
    <property type="evidence" value="ECO:0000318"/>
    <property type="project" value="GO_Central"/>
</dbReference>
<dbReference type="SMART" id="SM00545">
    <property type="entry name" value="JmjN"/>
    <property type="match status" value="1"/>
</dbReference>
<feature type="region of interest" description="Disordered" evidence="3">
    <location>
        <begin position="1"/>
        <end position="25"/>
    </location>
</feature>
<dbReference type="OrthoDB" id="19286at2759"/>
<dbReference type="EMBL" id="GL871256">
    <property type="protein sequence ID" value="EGC31405.1"/>
    <property type="molecule type" value="Genomic_DNA"/>
</dbReference>
<dbReference type="FunCoup" id="F0ZXD4">
    <property type="interactions" value="151"/>
</dbReference>
<evidence type="ECO:0000259" key="5">
    <source>
        <dbReference type="PROSITE" id="PS51183"/>
    </source>
</evidence>
<feature type="domain" description="JmjN" evidence="5">
    <location>
        <begin position="276"/>
        <end position="317"/>
    </location>
</feature>
<dbReference type="InterPro" id="IPR003349">
    <property type="entry name" value="JmjN"/>
</dbReference>
<evidence type="ECO:0000313" key="8">
    <source>
        <dbReference type="Proteomes" id="UP000001064"/>
    </source>
</evidence>
<dbReference type="SMART" id="SM00501">
    <property type="entry name" value="BRIGHT"/>
    <property type="match status" value="1"/>
</dbReference>
<dbReference type="PROSITE" id="PS51011">
    <property type="entry name" value="ARID"/>
    <property type="match status" value="1"/>
</dbReference>